<evidence type="ECO:0000256" key="1">
    <source>
        <dbReference type="SAM" id="MobiDB-lite"/>
    </source>
</evidence>
<protein>
    <submittedName>
        <fullName evidence="2">Uncharacterized protein</fullName>
    </submittedName>
</protein>
<dbReference type="EMBL" id="VEPZ02001596">
    <property type="protein sequence ID" value="KAE8666544.1"/>
    <property type="molecule type" value="Genomic_DNA"/>
</dbReference>
<feature type="compositionally biased region" description="Polar residues" evidence="1">
    <location>
        <begin position="38"/>
        <end position="49"/>
    </location>
</feature>
<gene>
    <name evidence="2" type="ORF">F3Y22_tig00112498pilonHSYRG00332</name>
</gene>
<evidence type="ECO:0000313" key="3">
    <source>
        <dbReference type="Proteomes" id="UP000436088"/>
    </source>
</evidence>
<reference evidence="2" key="1">
    <citation type="submission" date="2019-09" db="EMBL/GenBank/DDBJ databases">
        <title>Draft genome information of white flower Hibiscus syriacus.</title>
        <authorList>
            <person name="Kim Y.-M."/>
        </authorList>
    </citation>
    <scope>NUCLEOTIDE SEQUENCE [LARGE SCALE GENOMIC DNA]</scope>
    <source>
        <strain evidence="2">YM2019G1</strain>
    </source>
</reference>
<organism evidence="2 3">
    <name type="scientific">Hibiscus syriacus</name>
    <name type="common">Rose of Sharon</name>
    <dbReference type="NCBI Taxonomy" id="106335"/>
    <lineage>
        <taxon>Eukaryota</taxon>
        <taxon>Viridiplantae</taxon>
        <taxon>Streptophyta</taxon>
        <taxon>Embryophyta</taxon>
        <taxon>Tracheophyta</taxon>
        <taxon>Spermatophyta</taxon>
        <taxon>Magnoliopsida</taxon>
        <taxon>eudicotyledons</taxon>
        <taxon>Gunneridae</taxon>
        <taxon>Pentapetalae</taxon>
        <taxon>rosids</taxon>
        <taxon>malvids</taxon>
        <taxon>Malvales</taxon>
        <taxon>Malvaceae</taxon>
        <taxon>Malvoideae</taxon>
        <taxon>Hibiscus</taxon>
    </lineage>
</organism>
<evidence type="ECO:0000313" key="2">
    <source>
        <dbReference type="EMBL" id="KAE8666544.1"/>
    </source>
</evidence>
<comment type="caution">
    <text evidence="2">The sequence shown here is derived from an EMBL/GenBank/DDBJ whole genome shotgun (WGS) entry which is preliminary data.</text>
</comment>
<dbReference type="Proteomes" id="UP000436088">
    <property type="component" value="Unassembled WGS sequence"/>
</dbReference>
<feature type="region of interest" description="Disordered" evidence="1">
    <location>
        <begin position="106"/>
        <end position="125"/>
    </location>
</feature>
<accession>A0A6A2Y930</accession>
<keyword evidence="3" id="KW-1185">Reference proteome</keyword>
<sequence length="125" mass="13544">MASSNKTQKYFQRIALLVFFLLFIFSSTSVSSARLLNGNPSATRPTSNIPLPVAVDGSDKPEQDPKSTAVPCDHMVPFKNLQVGFLRSPTQKLAGKYGPMFLSMLPKGGNVPTSGPSRRSNDIKT</sequence>
<dbReference type="AlphaFoldDB" id="A0A6A2Y930"/>
<feature type="region of interest" description="Disordered" evidence="1">
    <location>
        <begin position="35"/>
        <end position="71"/>
    </location>
</feature>
<name>A0A6A2Y930_HIBSY</name>
<proteinExistence type="predicted"/>